<reference evidence="1" key="1">
    <citation type="journal article" date="2015" name="Nature">
        <title>Complex archaea that bridge the gap between prokaryotes and eukaryotes.</title>
        <authorList>
            <person name="Spang A."/>
            <person name="Saw J.H."/>
            <person name="Jorgensen S.L."/>
            <person name="Zaremba-Niedzwiedzka K."/>
            <person name="Martijn J."/>
            <person name="Lind A.E."/>
            <person name="van Eijk R."/>
            <person name="Schleper C."/>
            <person name="Guy L."/>
            <person name="Ettema T.J."/>
        </authorList>
    </citation>
    <scope>NUCLEOTIDE SEQUENCE</scope>
</reference>
<protein>
    <submittedName>
        <fullName evidence="1">Uncharacterized protein</fullName>
    </submittedName>
</protein>
<accession>A0A0F9DQP2</accession>
<proteinExistence type="predicted"/>
<sequence length="49" mass="5864">MKLKFDLYYTYLSKKCWKAMEIIKVANLSTRGRARVAARVFKKYGFKKL</sequence>
<dbReference type="EMBL" id="LAZR01030607">
    <property type="protein sequence ID" value="KKL56111.1"/>
    <property type="molecule type" value="Genomic_DNA"/>
</dbReference>
<dbReference type="AlphaFoldDB" id="A0A0F9DQP2"/>
<gene>
    <name evidence="1" type="ORF">LCGC14_2248730</name>
</gene>
<name>A0A0F9DQP2_9ZZZZ</name>
<comment type="caution">
    <text evidence="1">The sequence shown here is derived from an EMBL/GenBank/DDBJ whole genome shotgun (WGS) entry which is preliminary data.</text>
</comment>
<organism evidence="1">
    <name type="scientific">marine sediment metagenome</name>
    <dbReference type="NCBI Taxonomy" id="412755"/>
    <lineage>
        <taxon>unclassified sequences</taxon>
        <taxon>metagenomes</taxon>
        <taxon>ecological metagenomes</taxon>
    </lineage>
</organism>
<evidence type="ECO:0000313" key="1">
    <source>
        <dbReference type="EMBL" id="KKL56111.1"/>
    </source>
</evidence>